<dbReference type="Pfam" id="PF00535">
    <property type="entry name" value="Glycos_transf_2"/>
    <property type="match status" value="1"/>
</dbReference>
<gene>
    <name evidence="2" type="ORF">J2I46_09095</name>
</gene>
<accession>A0ABS3JHK7</accession>
<dbReference type="EMBL" id="JAFMYW010000002">
    <property type="protein sequence ID" value="MBO0948734.1"/>
    <property type="molecule type" value="Genomic_DNA"/>
</dbReference>
<evidence type="ECO:0000313" key="3">
    <source>
        <dbReference type="Proteomes" id="UP000664628"/>
    </source>
</evidence>
<comment type="caution">
    <text evidence="2">The sequence shown here is derived from an EMBL/GenBank/DDBJ whole genome shotgun (WGS) entry which is preliminary data.</text>
</comment>
<dbReference type="PANTHER" id="PTHR22916:SF3">
    <property type="entry name" value="UDP-GLCNAC:BETAGAL BETA-1,3-N-ACETYLGLUCOSAMINYLTRANSFERASE-LIKE PROTEIN 1"/>
    <property type="match status" value="1"/>
</dbReference>
<sequence>MTVSIITVVYNGADTIADAIDSVLGQTYPMIEYIIIDGNSTDGTQAIIAGYGNRISQFVSEPDKGLYDAMNKGIQRATGDIIGILNADDLYRHTEVISRIVDTFSQYQADAVYGDLVYSQRESPERIMRYWRAGTYRPGAFLRGWMPPHPTFFVKSNVYQQHGYFTTTLRSAADYELMLRFVHKHQIQIAYLNEVVVVMRLGGVSNSSLTNRLRANREDRVAWQMNGIRPGWFTLWLKPLRKIGQFWQRKHPTVR</sequence>
<evidence type="ECO:0000259" key="1">
    <source>
        <dbReference type="Pfam" id="PF00535"/>
    </source>
</evidence>
<dbReference type="SUPFAM" id="SSF53448">
    <property type="entry name" value="Nucleotide-diphospho-sugar transferases"/>
    <property type="match status" value="1"/>
</dbReference>
<dbReference type="PANTHER" id="PTHR22916">
    <property type="entry name" value="GLYCOSYLTRANSFERASE"/>
    <property type="match status" value="1"/>
</dbReference>
<proteinExistence type="predicted"/>
<dbReference type="Proteomes" id="UP000664628">
    <property type="component" value="Unassembled WGS sequence"/>
</dbReference>
<keyword evidence="3" id="KW-1185">Reference proteome</keyword>
<dbReference type="RefSeq" id="WP_207328686.1">
    <property type="nucleotide sequence ID" value="NZ_JAFMYW010000002.1"/>
</dbReference>
<reference evidence="2 3" key="1">
    <citation type="submission" date="2021-03" db="EMBL/GenBank/DDBJ databases">
        <title>Fibrella sp. HMF5405 genome sequencing and assembly.</title>
        <authorList>
            <person name="Kang H."/>
            <person name="Kim H."/>
            <person name="Bae S."/>
            <person name="Joh K."/>
        </authorList>
    </citation>
    <scope>NUCLEOTIDE SEQUENCE [LARGE SCALE GENOMIC DNA]</scope>
    <source>
        <strain evidence="2 3">HMF5405</strain>
    </source>
</reference>
<dbReference type="CDD" id="cd06433">
    <property type="entry name" value="GT_2_WfgS_like"/>
    <property type="match status" value="1"/>
</dbReference>
<feature type="domain" description="Glycosyltransferase 2-like" evidence="1">
    <location>
        <begin position="4"/>
        <end position="141"/>
    </location>
</feature>
<dbReference type="Gene3D" id="3.90.550.10">
    <property type="entry name" value="Spore Coat Polysaccharide Biosynthesis Protein SpsA, Chain A"/>
    <property type="match status" value="1"/>
</dbReference>
<dbReference type="InterPro" id="IPR029044">
    <property type="entry name" value="Nucleotide-diphossugar_trans"/>
</dbReference>
<name>A0ABS3JHK7_9BACT</name>
<evidence type="ECO:0000313" key="2">
    <source>
        <dbReference type="EMBL" id="MBO0948734.1"/>
    </source>
</evidence>
<dbReference type="InterPro" id="IPR001173">
    <property type="entry name" value="Glyco_trans_2-like"/>
</dbReference>
<protein>
    <submittedName>
        <fullName evidence="2">Glycosyltransferase</fullName>
    </submittedName>
</protein>
<organism evidence="2 3">
    <name type="scientific">Fibrella forsythiae</name>
    <dbReference type="NCBI Taxonomy" id="2817061"/>
    <lineage>
        <taxon>Bacteria</taxon>
        <taxon>Pseudomonadati</taxon>
        <taxon>Bacteroidota</taxon>
        <taxon>Cytophagia</taxon>
        <taxon>Cytophagales</taxon>
        <taxon>Spirosomataceae</taxon>
        <taxon>Fibrella</taxon>
    </lineage>
</organism>